<protein>
    <recommendedName>
        <fullName evidence="5">Tyr recombinase domain-containing protein</fullName>
    </recommendedName>
</protein>
<dbReference type="STRING" id="1423754.FC39_GL000484"/>
<dbReference type="InterPro" id="IPR002104">
    <property type="entry name" value="Integrase_catalytic"/>
</dbReference>
<keyword evidence="7" id="KW-1185">Reference proteome</keyword>
<feature type="domain" description="Tyr recombinase" evidence="5">
    <location>
        <begin position="181"/>
        <end position="393"/>
    </location>
</feature>
<dbReference type="PROSITE" id="PS51898">
    <property type="entry name" value="TYR_RECOMBINASE"/>
    <property type="match status" value="1"/>
</dbReference>
<sequence length="400" mass="47583">MPRRKDPEITSYTLKDGKTYFRLKTYVGTDPETGKAVKVTRSKLKSRKEAEALRNQLKAQGATAVKNGLDINNKRKTVRDVYKVWIEVVSLDVRPSTIGRLKDTWKNHTEPEFGDNFIDNISPDHIQIYANNLAEKYITYKNIVNQLHRLIRYAIFRHWCNRDPFDFVLIPKKSKQKKKDTSHNFYEKDELKHFLEVAKDYNPMKYTYFLTVASLGCRRSEALALKWTDIDFDNRAVRIERTVSKDEHRHKHIDDVKNGIHHTVPMSDNLFMVLKDYRKHVQEIGDTCQWVFHQQDYSYYWPQQTDIWIKYLYKFDRKRVAKWNKEHPNEKPKQPLRKITPHGLRHTLATLLYDGNSRIKPKDVQYILGHRTSKTAMEIYTHVTQQQKKDIRSSINNLDF</sequence>
<dbReference type="Gene3D" id="1.10.443.10">
    <property type="entry name" value="Intergrase catalytic core"/>
    <property type="match status" value="1"/>
</dbReference>
<evidence type="ECO:0000256" key="3">
    <source>
        <dbReference type="ARBA" id="ARBA00023125"/>
    </source>
</evidence>
<gene>
    <name evidence="6" type="ORF">FC39_GL000484</name>
</gene>
<evidence type="ECO:0000313" key="7">
    <source>
        <dbReference type="Proteomes" id="UP000051223"/>
    </source>
</evidence>
<dbReference type="InterPro" id="IPR004107">
    <property type="entry name" value="Integrase_SAM-like_N"/>
</dbReference>
<evidence type="ECO:0000313" key="6">
    <source>
        <dbReference type="EMBL" id="KRM37032.1"/>
    </source>
</evidence>
<dbReference type="GO" id="GO:0003677">
    <property type="term" value="F:DNA binding"/>
    <property type="evidence" value="ECO:0007669"/>
    <property type="project" value="UniProtKB-KW"/>
</dbReference>
<evidence type="ECO:0000259" key="5">
    <source>
        <dbReference type="PROSITE" id="PS51898"/>
    </source>
</evidence>
<dbReference type="GO" id="GO:0006310">
    <property type="term" value="P:DNA recombination"/>
    <property type="evidence" value="ECO:0007669"/>
    <property type="project" value="UniProtKB-KW"/>
</dbReference>
<dbReference type="EMBL" id="AZGI01000092">
    <property type="protein sequence ID" value="KRM37032.1"/>
    <property type="molecule type" value="Genomic_DNA"/>
</dbReference>
<dbReference type="GO" id="GO:0015074">
    <property type="term" value="P:DNA integration"/>
    <property type="evidence" value="ECO:0007669"/>
    <property type="project" value="UniProtKB-KW"/>
</dbReference>
<dbReference type="AlphaFoldDB" id="A0A0R1Y400"/>
<dbReference type="SUPFAM" id="SSF56349">
    <property type="entry name" value="DNA breaking-rejoining enzymes"/>
    <property type="match status" value="1"/>
</dbReference>
<keyword evidence="3" id="KW-0238">DNA-binding</keyword>
<keyword evidence="2" id="KW-0229">DNA integration</keyword>
<keyword evidence="4" id="KW-0233">DNA recombination</keyword>
<organism evidence="6 7">
    <name type="scientific">Lactobacillus hamsteri DSM 5661 = JCM 6256</name>
    <dbReference type="NCBI Taxonomy" id="1423754"/>
    <lineage>
        <taxon>Bacteria</taxon>
        <taxon>Bacillati</taxon>
        <taxon>Bacillota</taxon>
        <taxon>Bacilli</taxon>
        <taxon>Lactobacillales</taxon>
        <taxon>Lactobacillaceae</taxon>
        <taxon>Lactobacillus</taxon>
    </lineage>
</organism>
<evidence type="ECO:0000256" key="1">
    <source>
        <dbReference type="ARBA" id="ARBA00008857"/>
    </source>
</evidence>
<comment type="caution">
    <text evidence="6">The sequence shown here is derived from an EMBL/GenBank/DDBJ whole genome shotgun (WGS) entry which is preliminary data.</text>
</comment>
<comment type="similarity">
    <text evidence="1">Belongs to the 'phage' integrase family.</text>
</comment>
<dbReference type="PANTHER" id="PTHR30349:SF64">
    <property type="entry name" value="PROPHAGE INTEGRASE INTD-RELATED"/>
    <property type="match status" value="1"/>
</dbReference>
<accession>A0A0R1Y400</accession>
<dbReference type="InterPro" id="IPR050090">
    <property type="entry name" value="Tyrosine_recombinase_XerCD"/>
</dbReference>
<dbReference type="PATRIC" id="fig|1423754.3.peg.503"/>
<name>A0A0R1Y400_9LACO</name>
<reference evidence="6 7" key="1">
    <citation type="journal article" date="2015" name="Genome Announc.">
        <title>Expanding the biotechnology potential of lactobacilli through comparative genomics of 213 strains and associated genera.</title>
        <authorList>
            <person name="Sun Z."/>
            <person name="Harris H.M."/>
            <person name="McCann A."/>
            <person name="Guo C."/>
            <person name="Argimon S."/>
            <person name="Zhang W."/>
            <person name="Yang X."/>
            <person name="Jeffery I.B."/>
            <person name="Cooney J.C."/>
            <person name="Kagawa T.F."/>
            <person name="Liu W."/>
            <person name="Song Y."/>
            <person name="Salvetti E."/>
            <person name="Wrobel A."/>
            <person name="Rasinkangas P."/>
            <person name="Parkhill J."/>
            <person name="Rea M.C."/>
            <person name="O'Sullivan O."/>
            <person name="Ritari J."/>
            <person name="Douillard F.P."/>
            <person name="Paul Ross R."/>
            <person name="Yang R."/>
            <person name="Briner A.E."/>
            <person name="Felis G.E."/>
            <person name="de Vos W.M."/>
            <person name="Barrangou R."/>
            <person name="Klaenhammer T.R."/>
            <person name="Caufield P.W."/>
            <person name="Cui Y."/>
            <person name="Zhang H."/>
            <person name="O'Toole P.W."/>
        </authorList>
    </citation>
    <scope>NUCLEOTIDE SEQUENCE [LARGE SCALE GENOMIC DNA]</scope>
    <source>
        <strain evidence="6 7">DSM 5661</strain>
    </source>
</reference>
<dbReference type="eggNOG" id="COG0582">
    <property type="taxonomic scope" value="Bacteria"/>
</dbReference>
<dbReference type="RefSeq" id="WP_025080555.1">
    <property type="nucleotide sequence ID" value="NZ_AZGI01000092.1"/>
</dbReference>
<evidence type="ECO:0000256" key="2">
    <source>
        <dbReference type="ARBA" id="ARBA00022908"/>
    </source>
</evidence>
<dbReference type="OrthoDB" id="9803188at2"/>
<dbReference type="CDD" id="cd01189">
    <property type="entry name" value="INT_ICEBs1_C_like"/>
    <property type="match status" value="1"/>
</dbReference>
<dbReference type="Pfam" id="PF14659">
    <property type="entry name" value="Phage_int_SAM_3"/>
    <property type="match status" value="1"/>
</dbReference>
<dbReference type="PANTHER" id="PTHR30349">
    <property type="entry name" value="PHAGE INTEGRASE-RELATED"/>
    <property type="match status" value="1"/>
</dbReference>
<dbReference type="InterPro" id="IPR011010">
    <property type="entry name" value="DNA_brk_join_enz"/>
</dbReference>
<dbReference type="Proteomes" id="UP000051223">
    <property type="component" value="Unassembled WGS sequence"/>
</dbReference>
<dbReference type="Pfam" id="PF00589">
    <property type="entry name" value="Phage_integrase"/>
    <property type="match status" value="1"/>
</dbReference>
<dbReference type="InterPro" id="IPR010998">
    <property type="entry name" value="Integrase_recombinase_N"/>
</dbReference>
<dbReference type="Gene3D" id="1.10.150.130">
    <property type="match status" value="1"/>
</dbReference>
<proteinExistence type="inferred from homology"/>
<dbReference type="InterPro" id="IPR013762">
    <property type="entry name" value="Integrase-like_cat_sf"/>
</dbReference>
<evidence type="ECO:0000256" key="4">
    <source>
        <dbReference type="ARBA" id="ARBA00023172"/>
    </source>
</evidence>